<keyword evidence="1" id="KW-0812">Transmembrane</keyword>
<feature type="transmembrane region" description="Helical" evidence="1">
    <location>
        <begin position="183"/>
        <end position="205"/>
    </location>
</feature>
<keyword evidence="1" id="KW-1133">Transmembrane helix</keyword>
<evidence type="ECO:0000313" key="2">
    <source>
        <dbReference type="EMBL" id="SHH35984.1"/>
    </source>
</evidence>
<reference evidence="3" key="1">
    <citation type="submission" date="2016-11" db="EMBL/GenBank/DDBJ databases">
        <authorList>
            <person name="Varghese N."/>
            <person name="Submissions S."/>
        </authorList>
    </citation>
    <scope>NUCLEOTIDE SEQUENCE [LARGE SCALE GENOMIC DNA]</scope>
    <source>
        <strain evidence="3">DSM 17963</strain>
    </source>
</reference>
<dbReference type="Pfam" id="PF10067">
    <property type="entry name" value="DUF2306"/>
    <property type="match status" value="1"/>
</dbReference>
<dbReference type="Proteomes" id="UP000184071">
    <property type="component" value="Unassembled WGS sequence"/>
</dbReference>
<evidence type="ECO:0000256" key="1">
    <source>
        <dbReference type="SAM" id="Phobius"/>
    </source>
</evidence>
<name>A0A1M5SBT7_9FLAO</name>
<dbReference type="OrthoDB" id="6385003at2"/>
<feature type="transmembrane region" description="Helical" evidence="1">
    <location>
        <begin position="211"/>
        <end position="232"/>
    </location>
</feature>
<sequence>MAKNHPQLLKVVGDFLYLTTNKLLQKLRKKLQFSLILIWTILFSYFFILMLKLTLQYIPLKSDAAFLQIKQTEVSEIPYYIVFFYIHVYSAIFVLFSGFFQFSDSLLKKNPSIHRNFGKLYVFVILFLSAPSGLFIGFFANGGFYSKISFVALSLFWFYFTLKGFLYIKNKNIPQHRAFLMRSFALTFSAVTLRFWKVILAYLFHPAPMDLYQIIAWLGWVPNLLIVEYYLYHQSKK</sequence>
<dbReference type="AlphaFoldDB" id="A0A1M5SBT7"/>
<dbReference type="InterPro" id="IPR018750">
    <property type="entry name" value="DUF2306_membrane"/>
</dbReference>
<protein>
    <submittedName>
        <fullName evidence="2">Uncharacterized membrane protein</fullName>
    </submittedName>
</protein>
<organism evidence="2 3">
    <name type="scientific">Flavobacterium defluvii</name>
    <dbReference type="NCBI Taxonomy" id="370979"/>
    <lineage>
        <taxon>Bacteria</taxon>
        <taxon>Pseudomonadati</taxon>
        <taxon>Bacteroidota</taxon>
        <taxon>Flavobacteriia</taxon>
        <taxon>Flavobacteriales</taxon>
        <taxon>Flavobacteriaceae</taxon>
        <taxon>Flavobacterium</taxon>
    </lineage>
</organism>
<feature type="transmembrane region" description="Helical" evidence="1">
    <location>
        <begin position="144"/>
        <end position="162"/>
    </location>
</feature>
<evidence type="ECO:0000313" key="3">
    <source>
        <dbReference type="Proteomes" id="UP000184071"/>
    </source>
</evidence>
<feature type="transmembrane region" description="Helical" evidence="1">
    <location>
        <begin position="33"/>
        <end position="57"/>
    </location>
</feature>
<keyword evidence="1" id="KW-0472">Membrane</keyword>
<dbReference type="STRING" id="370979.SAMN05443663_10770"/>
<keyword evidence="3" id="KW-1185">Reference proteome</keyword>
<dbReference type="EMBL" id="FQWC01000007">
    <property type="protein sequence ID" value="SHH35984.1"/>
    <property type="molecule type" value="Genomic_DNA"/>
</dbReference>
<gene>
    <name evidence="2" type="ORF">SAMN05443663_10770</name>
</gene>
<accession>A0A1M5SBT7</accession>
<proteinExistence type="predicted"/>
<feature type="transmembrane region" description="Helical" evidence="1">
    <location>
        <begin position="120"/>
        <end position="138"/>
    </location>
</feature>
<feature type="transmembrane region" description="Helical" evidence="1">
    <location>
        <begin position="77"/>
        <end position="100"/>
    </location>
</feature>